<evidence type="ECO:0000256" key="11">
    <source>
        <dbReference type="ARBA" id="ARBA00033056"/>
    </source>
</evidence>
<evidence type="ECO:0000256" key="4">
    <source>
        <dbReference type="ARBA" id="ARBA00013297"/>
    </source>
</evidence>
<reference evidence="14 15" key="1">
    <citation type="submission" date="2017-06" db="EMBL/GenBank/DDBJ databases">
        <title>Whole Genome Sequences of Colwellia marinimaniae MTCD1.</title>
        <authorList>
            <person name="Kusumoto H."/>
            <person name="Inoue M."/>
            <person name="Tanikawa K."/>
            <person name="Maeji H."/>
            <person name="Cameron J.H."/>
            <person name="Bartlett D.H."/>
        </authorList>
    </citation>
    <scope>NUCLEOTIDE SEQUENCE [LARGE SCALE GENOMIC DNA]</scope>
    <source>
        <strain evidence="14 15">MTCD1</strain>
    </source>
</reference>
<keyword evidence="7" id="KW-0460">Magnesium</keyword>
<proteinExistence type="inferred from homology"/>
<dbReference type="PROSITE" id="PS00893">
    <property type="entry name" value="NUDIX_BOX"/>
    <property type="match status" value="1"/>
</dbReference>
<comment type="catalytic activity">
    <reaction evidence="12">
        <text>ADP-D-ribose + H2O = D-ribose 5-phosphate + AMP + 2 H(+)</text>
        <dbReference type="Rhea" id="RHEA:10412"/>
        <dbReference type="ChEBI" id="CHEBI:15377"/>
        <dbReference type="ChEBI" id="CHEBI:15378"/>
        <dbReference type="ChEBI" id="CHEBI:57967"/>
        <dbReference type="ChEBI" id="CHEBI:78346"/>
        <dbReference type="ChEBI" id="CHEBI:456215"/>
        <dbReference type="EC" id="3.6.1.13"/>
    </reaction>
</comment>
<dbReference type="SUPFAM" id="SSF55811">
    <property type="entry name" value="Nudix"/>
    <property type="match status" value="1"/>
</dbReference>
<dbReference type="Proteomes" id="UP000197068">
    <property type="component" value="Unassembled WGS sequence"/>
</dbReference>
<comment type="cofactor">
    <cofactor evidence="1">
        <name>Mg(2+)</name>
        <dbReference type="ChEBI" id="CHEBI:18420"/>
    </cofactor>
</comment>
<keyword evidence="15" id="KW-1185">Reference proteome</keyword>
<dbReference type="RefSeq" id="WP_082606570.1">
    <property type="nucleotide sequence ID" value="NZ_BDQM01000021.1"/>
</dbReference>
<dbReference type="InterPro" id="IPR004385">
    <property type="entry name" value="NDP_pyrophosphatase"/>
</dbReference>
<gene>
    <name evidence="14" type="primary">nudF</name>
    <name evidence="14" type="ORF">MTCD1_02532</name>
</gene>
<dbReference type="PANTHER" id="PTHR11839">
    <property type="entry name" value="UDP/ADP-SUGAR PYROPHOSPHATASE"/>
    <property type="match status" value="1"/>
</dbReference>
<evidence type="ECO:0000256" key="8">
    <source>
        <dbReference type="ARBA" id="ARBA00025164"/>
    </source>
</evidence>
<comment type="function">
    <text evidence="8">Acts on ADP-mannose and ADP-glucose as well as ADP-ribose. Prevents glycogen biosynthesis. The reaction catalyzed by this enzyme is a limiting step of the gluconeogenic process.</text>
</comment>
<dbReference type="Pfam" id="PF00293">
    <property type="entry name" value="NUDIX"/>
    <property type="match status" value="1"/>
</dbReference>
<sequence length="215" mass="24373">MTINKDKPLAMLQFDNEQVLVHSVETKYQGFFKMNEYTLQHKLFSGQQSQKFTREVFERGDAVVVMPYDVKQDKLLLIEQFRAGAIRGEDSPWLLEFIAGMFDENESPIEVAIREAKEEANISLSADNLQPIMQYLSSPGGMSERIHLYLAHFDSNKVNDGQVYGLDAENEDILLHLVSRTKALDLLAQGKITNAATIIGLQWLAMNYQSLSPKS</sequence>
<evidence type="ECO:0000313" key="15">
    <source>
        <dbReference type="Proteomes" id="UP000197068"/>
    </source>
</evidence>
<comment type="similarity">
    <text evidence="2">Belongs to the Nudix hydrolase family. NudF subfamily.</text>
</comment>
<evidence type="ECO:0000259" key="13">
    <source>
        <dbReference type="PROSITE" id="PS51462"/>
    </source>
</evidence>
<dbReference type="CDD" id="cd24155">
    <property type="entry name" value="NUDIX_ADPRase"/>
    <property type="match status" value="1"/>
</dbReference>
<evidence type="ECO:0000256" key="7">
    <source>
        <dbReference type="ARBA" id="ARBA00022842"/>
    </source>
</evidence>
<dbReference type="EMBL" id="BDQM01000021">
    <property type="protein sequence ID" value="GAW96909.1"/>
    <property type="molecule type" value="Genomic_DNA"/>
</dbReference>
<evidence type="ECO:0000256" key="10">
    <source>
        <dbReference type="ARBA" id="ARBA00030308"/>
    </source>
</evidence>
<evidence type="ECO:0000256" key="12">
    <source>
        <dbReference type="ARBA" id="ARBA00049546"/>
    </source>
</evidence>
<dbReference type="InterPro" id="IPR015797">
    <property type="entry name" value="NUDIX_hydrolase-like_dom_sf"/>
</dbReference>
<dbReference type="PROSITE" id="PS51462">
    <property type="entry name" value="NUDIX"/>
    <property type="match status" value="1"/>
</dbReference>
<dbReference type="EC" id="3.6.1.13" evidence="3"/>
<evidence type="ECO:0000256" key="2">
    <source>
        <dbReference type="ARBA" id="ARBA00007482"/>
    </source>
</evidence>
<keyword evidence="5" id="KW-0479">Metal-binding</keyword>
<evidence type="ECO:0000256" key="3">
    <source>
        <dbReference type="ARBA" id="ARBA00012453"/>
    </source>
</evidence>
<name>A0ABQ0MX18_9GAMM</name>
<comment type="caution">
    <text evidence="14">The sequence shown here is derived from an EMBL/GenBank/DDBJ whole genome shotgun (WGS) entry which is preliminary data.</text>
</comment>
<evidence type="ECO:0000256" key="5">
    <source>
        <dbReference type="ARBA" id="ARBA00022723"/>
    </source>
</evidence>
<protein>
    <recommendedName>
        <fullName evidence="4">ADP-ribose pyrophosphatase</fullName>
        <ecNumber evidence="3">3.6.1.13</ecNumber>
    </recommendedName>
    <alternativeName>
        <fullName evidence="9">ADP-ribose diphosphatase</fullName>
    </alternativeName>
    <alternativeName>
        <fullName evidence="11">ADP-ribose phosphohydrolase</fullName>
    </alternativeName>
    <alternativeName>
        <fullName evidence="10">Adenosine diphosphoribose pyrophosphatase</fullName>
    </alternativeName>
</protein>
<dbReference type="InterPro" id="IPR000086">
    <property type="entry name" value="NUDIX_hydrolase_dom"/>
</dbReference>
<evidence type="ECO:0000256" key="6">
    <source>
        <dbReference type="ARBA" id="ARBA00022801"/>
    </source>
</evidence>
<evidence type="ECO:0000256" key="9">
    <source>
        <dbReference type="ARBA" id="ARBA00030162"/>
    </source>
</evidence>
<evidence type="ECO:0000313" key="14">
    <source>
        <dbReference type="EMBL" id="GAW96909.1"/>
    </source>
</evidence>
<dbReference type="InterPro" id="IPR020084">
    <property type="entry name" value="NUDIX_hydrolase_CS"/>
</dbReference>
<dbReference type="Gene3D" id="3.90.79.10">
    <property type="entry name" value="Nucleoside Triphosphate Pyrophosphohydrolase"/>
    <property type="match status" value="1"/>
</dbReference>
<keyword evidence="6 14" id="KW-0378">Hydrolase</keyword>
<feature type="domain" description="Nudix hydrolase" evidence="13">
    <location>
        <begin position="58"/>
        <end position="200"/>
    </location>
</feature>
<accession>A0ABQ0MX18</accession>
<dbReference type="PANTHER" id="PTHR11839:SF5">
    <property type="entry name" value="ADP-RIBOSE PYROPHOSPHATASE"/>
    <property type="match status" value="1"/>
</dbReference>
<dbReference type="GO" id="GO:0047631">
    <property type="term" value="F:ADP-ribose diphosphatase activity"/>
    <property type="evidence" value="ECO:0007669"/>
    <property type="project" value="UniProtKB-EC"/>
</dbReference>
<evidence type="ECO:0000256" key="1">
    <source>
        <dbReference type="ARBA" id="ARBA00001946"/>
    </source>
</evidence>
<dbReference type="NCBIfam" id="TIGR00052">
    <property type="entry name" value="nudix-type nucleoside diphosphatase, YffH/AdpP family"/>
    <property type="match status" value="1"/>
</dbReference>
<organism evidence="14 15">
    <name type="scientific">Colwellia marinimaniae</name>
    <dbReference type="NCBI Taxonomy" id="1513592"/>
    <lineage>
        <taxon>Bacteria</taxon>
        <taxon>Pseudomonadati</taxon>
        <taxon>Pseudomonadota</taxon>
        <taxon>Gammaproteobacteria</taxon>
        <taxon>Alteromonadales</taxon>
        <taxon>Colwelliaceae</taxon>
        <taxon>Colwellia</taxon>
    </lineage>
</organism>